<keyword evidence="1" id="KW-0812">Transmembrane</keyword>
<accession>A0A2S5GFC9</accession>
<evidence type="ECO:0000313" key="2">
    <source>
        <dbReference type="EMBL" id="PPA71706.1"/>
    </source>
</evidence>
<evidence type="ECO:0000256" key="1">
    <source>
        <dbReference type="SAM" id="Phobius"/>
    </source>
</evidence>
<keyword evidence="3" id="KW-1185">Reference proteome</keyword>
<organism evidence="2 3">
    <name type="scientific">Jeotgalibacillus proteolyticus</name>
    <dbReference type="NCBI Taxonomy" id="2082395"/>
    <lineage>
        <taxon>Bacteria</taxon>
        <taxon>Bacillati</taxon>
        <taxon>Bacillota</taxon>
        <taxon>Bacilli</taxon>
        <taxon>Bacillales</taxon>
        <taxon>Caryophanaceae</taxon>
        <taxon>Jeotgalibacillus</taxon>
    </lineage>
</organism>
<reference evidence="2 3" key="1">
    <citation type="submission" date="2018-02" db="EMBL/GenBank/DDBJ databases">
        <title>Jeotgalibacillus proteolyticum sp. nov. a protease producing bacterium isolated from ocean sediments of Laizhou Bay.</title>
        <authorList>
            <person name="Li Y."/>
        </authorList>
    </citation>
    <scope>NUCLEOTIDE SEQUENCE [LARGE SCALE GENOMIC DNA]</scope>
    <source>
        <strain evidence="2 3">22-7</strain>
    </source>
</reference>
<dbReference type="AlphaFoldDB" id="A0A2S5GFC9"/>
<feature type="transmembrane region" description="Helical" evidence="1">
    <location>
        <begin position="5"/>
        <end position="21"/>
    </location>
</feature>
<dbReference type="EMBL" id="PREZ01000002">
    <property type="protein sequence ID" value="PPA71706.1"/>
    <property type="molecule type" value="Genomic_DNA"/>
</dbReference>
<feature type="transmembrane region" description="Helical" evidence="1">
    <location>
        <begin position="27"/>
        <end position="46"/>
    </location>
</feature>
<protein>
    <submittedName>
        <fullName evidence="2">Uncharacterized protein</fullName>
    </submittedName>
</protein>
<dbReference type="Proteomes" id="UP000239047">
    <property type="component" value="Unassembled WGS sequence"/>
</dbReference>
<gene>
    <name evidence="2" type="ORF">C4B60_06535</name>
</gene>
<name>A0A2S5GFC9_9BACL</name>
<evidence type="ECO:0000313" key="3">
    <source>
        <dbReference type="Proteomes" id="UP000239047"/>
    </source>
</evidence>
<proteinExistence type="predicted"/>
<feature type="transmembrane region" description="Helical" evidence="1">
    <location>
        <begin position="58"/>
        <end position="80"/>
    </location>
</feature>
<dbReference type="OrthoDB" id="2721108at2"/>
<keyword evidence="1" id="KW-1133">Transmembrane helix</keyword>
<keyword evidence="1" id="KW-0472">Membrane</keyword>
<comment type="caution">
    <text evidence="2">The sequence shown here is derived from an EMBL/GenBank/DDBJ whole genome shotgun (WGS) entry which is preliminary data.</text>
</comment>
<sequence>MKKLAWFLLFFYLVITVLWIANSLYLFTLIGVVAWVILIISGFIIYKKLKEKELITLLLLYSSFFMLFLLILTIIIQLTVSSMP</sequence>
<dbReference type="RefSeq" id="WP_104057195.1">
    <property type="nucleotide sequence ID" value="NZ_PREZ01000002.1"/>
</dbReference>